<dbReference type="RefSeq" id="XP_024735407.1">
    <property type="nucleotide sequence ID" value="XM_024872923.1"/>
</dbReference>
<reference evidence="3 4" key="1">
    <citation type="submission" date="2016-04" db="EMBL/GenBank/DDBJ databases">
        <title>A degradative enzymes factory behind the ericoid mycorrhizal symbiosis.</title>
        <authorList>
            <consortium name="DOE Joint Genome Institute"/>
            <person name="Martino E."/>
            <person name="Morin E."/>
            <person name="Grelet G."/>
            <person name="Kuo A."/>
            <person name="Kohler A."/>
            <person name="Daghino S."/>
            <person name="Barry K."/>
            <person name="Choi C."/>
            <person name="Cichocki N."/>
            <person name="Clum A."/>
            <person name="Copeland A."/>
            <person name="Hainaut M."/>
            <person name="Haridas S."/>
            <person name="Labutti K."/>
            <person name="Lindquist E."/>
            <person name="Lipzen A."/>
            <person name="Khouja H.-R."/>
            <person name="Murat C."/>
            <person name="Ohm R."/>
            <person name="Olson A."/>
            <person name="Spatafora J."/>
            <person name="Veneault-Fourrey C."/>
            <person name="Henrissat B."/>
            <person name="Grigoriev I."/>
            <person name="Martin F."/>
            <person name="Perotto S."/>
        </authorList>
    </citation>
    <scope>NUCLEOTIDE SEQUENCE [LARGE SCALE GENOMIC DNA]</scope>
    <source>
        <strain evidence="3 4">E</strain>
    </source>
</reference>
<dbReference type="InParanoid" id="A0A2J6T6C3"/>
<evidence type="ECO:0000313" key="3">
    <source>
        <dbReference type="EMBL" id="PMD58503.1"/>
    </source>
</evidence>
<sequence length="379" mass="43102">MRFLNTTSIQFEEVADSELSQAENRYAILSHGWGRAEDEISYEDMISSTDLSRRKGFAKIKEFCSLASLLGYRYGWVDTCCINKANSSELAEAINSMYMWYGFSTLCIVYLEDVPRNRFEDSEWFDRGWTLQELIAPKAVSFFDQHWEPLGTKLELLESLSQKTGVPSDVLGNIADPSTCSVAQRMSWAAQRVTSRIEDRAYNLLGLFDINMPTIYGEREKAFLRLQQHIVQKSKDESLFAWALNTSSDAPRAYFSVFASTPSAFRDCSNIVQTPGSACFSENNGELSISLRIRQYSPGIFRVLLHCTRKANPDSKFFITISQTFGDETFVRVRDLENIGEGLTNILSGREVIIRFPVDPKTPPVTTFFGFWLRTLQPP</sequence>
<dbReference type="AlphaFoldDB" id="A0A2J6T6C3"/>
<feature type="domain" description="DUF8212" evidence="2">
    <location>
        <begin position="221"/>
        <end position="244"/>
    </location>
</feature>
<dbReference type="InterPro" id="IPR058525">
    <property type="entry name" value="DUF8212"/>
</dbReference>
<feature type="domain" description="Heterokaryon incompatibility" evidence="1">
    <location>
        <begin position="26"/>
        <end position="113"/>
    </location>
</feature>
<keyword evidence="4" id="KW-1185">Reference proteome</keyword>
<dbReference type="PANTHER" id="PTHR10622">
    <property type="entry name" value="HET DOMAIN-CONTAINING PROTEIN"/>
    <property type="match status" value="1"/>
</dbReference>
<proteinExistence type="predicted"/>
<organism evidence="3 4">
    <name type="scientific">Hyaloscypha bicolor E</name>
    <dbReference type="NCBI Taxonomy" id="1095630"/>
    <lineage>
        <taxon>Eukaryota</taxon>
        <taxon>Fungi</taxon>
        <taxon>Dikarya</taxon>
        <taxon>Ascomycota</taxon>
        <taxon>Pezizomycotina</taxon>
        <taxon>Leotiomycetes</taxon>
        <taxon>Helotiales</taxon>
        <taxon>Hyaloscyphaceae</taxon>
        <taxon>Hyaloscypha</taxon>
        <taxon>Hyaloscypha bicolor</taxon>
    </lineage>
</organism>
<dbReference type="Pfam" id="PF06985">
    <property type="entry name" value="HET"/>
    <property type="match status" value="1"/>
</dbReference>
<gene>
    <name evidence="3" type="ORF">K444DRAFT_474637</name>
</gene>
<evidence type="ECO:0000259" key="2">
    <source>
        <dbReference type="Pfam" id="PF26640"/>
    </source>
</evidence>
<evidence type="ECO:0000313" key="4">
    <source>
        <dbReference type="Proteomes" id="UP000235371"/>
    </source>
</evidence>
<dbReference type="OrthoDB" id="674604at2759"/>
<dbReference type="EMBL" id="KZ613822">
    <property type="protein sequence ID" value="PMD58503.1"/>
    <property type="molecule type" value="Genomic_DNA"/>
</dbReference>
<dbReference type="Proteomes" id="UP000235371">
    <property type="component" value="Unassembled WGS sequence"/>
</dbReference>
<feature type="non-terminal residue" evidence="3">
    <location>
        <position position="379"/>
    </location>
</feature>
<evidence type="ECO:0000259" key="1">
    <source>
        <dbReference type="Pfam" id="PF06985"/>
    </source>
</evidence>
<dbReference type="InterPro" id="IPR010730">
    <property type="entry name" value="HET"/>
</dbReference>
<dbReference type="Pfam" id="PF26640">
    <property type="entry name" value="DUF8212"/>
    <property type="match status" value="1"/>
</dbReference>
<name>A0A2J6T6C3_9HELO</name>
<accession>A0A2J6T6C3</accession>
<dbReference type="GeneID" id="36581003"/>
<protein>
    <submittedName>
        <fullName evidence="3">HET-domain-containing protein</fullName>
    </submittedName>
</protein>
<dbReference type="PANTHER" id="PTHR10622:SF10">
    <property type="entry name" value="HET DOMAIN-CONTAINING PROTEIN"/>
    <property type="match status" value="1"/>
</dbReference>